<accession>A0A143PIG9</accession>
<evidence type="ECO:0000313" key="17">
    <source>
        <dbReference type="EMBL" id="AMY07579.1"/>
    </source>
</evidence>
<dbReference type="AlphaFoldDB" id="A0A143PIG9"/>
<dbReference type="CDD" id="cd06225">
    <property type="entry name" value="HAMP"/>
    <property type="match status" value="1"/>
</dbReference>
<dbReference type="InterPro" id="IPR050351">
    <property type="entry name" value="BphY/WalK/GraS-like"/>
</dbReference>
<proteinExistence type="predicted"/>
<dbReference type="KEGG" id="abac:LuPra_00752"/>
<evidence type="ECO:0000256" key="11">
    <source>
        <dbReference type="ARBA" id="ARBA00023012"/>
    </source>
</evidence>
<dbReference type="SUPFAM" id="SSF55785">
    <property type="entry name" value="PYP-like sensor domain (PAS domain)"/>
    <property type="match status" value="1"/>
</dbReference>
<evidence type="ECO:0000259" key="16">
    <source>
        <dbReference type="PROSITE" id="PS50885"/>
    </source>
</evidence>
<organism evidence="17 18">
    <name type="scientific">Luteitalea pratensis</name>
    <dbReference type="NCBI Taxonomy" id="1855912"/>
    <lineage>
        <taxon>Bacteria</taxon>
        <taxon>Pseudomonadati</taxon>
        <taxon>Acidobacteriota</taxon>
        <taxon>Vicinamibacteria</taxon>
        <taxon>Vicinamibacterales</taxon>
        <taxon>Vicinamibacteraceae</taxon>
        <taxon>Luteitalea</taxon>
    </lineage>
</organism>
<keyword evidence="7" id="KW-0547">Nucleotide-binding</keyword>
<dbReference type="SMART" id="SM00091">
    <property type="entry name" value="PAS"/>
    <property type="match status" value="1"/>
</dbReference>
<dbReference type="Gene3D" id="3.30.565.10">
    <property type="entry name" value="Histidine kinase-like ATPase, C-terminal domain"/>
    <property type="match status" value="1"/>
</dbReference>
<dbReference type="Gene3D" id="1.10.287.130">
    <property type="match status" value="1"/>
</dbReference>
<name>A0A143PIG9_LUTPR</name>
<protein>
    <recommendedName>
        <fullName evidence="3">histidine kinase</fullName>
        <ecNumber evidence="3">2.7.13.3</ecNumber>
    </recommendedName>
</protein>
<dbReference type="GO" id="GO:0007234">
    <property type="term" value="P:osmosensory signaling via phosphorelay pathway"/>
    <property type="evidence" value="ECO:0007669"/>
    <property type="project" value="TreeGrafter"/>
</dbReference>
<dbReference type="InterPro" id="IPR035965">
    <property type="entry name" value="PAS-like_dom_sf"/>
</dbReference>
<feature type="transmembrane region" description="Helical" evidence="13">
    <location>
        <begin position="33"/>
        <end position="55"/>
    </location>
</feature>
<keyword evidence="11" id="KW-0902">Two-component regulatory system</keyword>
<evidence type="ECO:0000256" key="4">
    <source>
        <dbReference type="ARBA" id="ARBA00022553"/>
    </source>
</evidence>
<keyword evidence="5 17" id="KW-0808">Transferase</keyword>
<feature type="signal peptide" evidence="14">
    <location>
        <begin position="1"/>
        <end position="21"/>
    </location>
</feature>
<evidence type="ECO:0000256" key="12">
    <source>
        <dbReference type="ARBA" id="ARBA00023136"/>
    </source>
</evidence>
<dbReference type="RefSeq" id="WP_157898695.1">
    <property type="nucleotide sequence ID" value="NZ_CP015136.1"/>
</dbReference>
<evidence type="ECO:0000256" key="14">
    <source>
        <dbReference type="SAM" id="SignalP"/>
    </source>
</evidence>
<evidence type="ECO:0000259" key="15">
    <source>
        <dbReference type="PROSITE" id="PS50109"/>
    </source>
</evidence>
<dbReference type="PANTHER" id="PTHR42878">
    <property type="entry name" value="TWO-COMPONENT HISTIDINE KINASE"/>
    <property type="match status" value="1"/>
</dbReference>
<feature type="domain" description="HAMP" evidence="16">
    <location>
        <begin position="57"/>
        <end position="109"/>
    </location>
</feature>
<dbReference type="Proteomes" id="UP000076079">
    <property type="component" value="Chromosome"/>
</dbReference>
<dbReference type="GO" id="GO:0004673">
    <property type="term" value="F:protein histidine kinase activity"/>
    <property type="evidence" value="ECO:0007669"/>
    <property type="project" value="UniProtKB-EC"/>
</dbReference>
<dbReference type="SMART" id="SM00387">
    <property type="entry name" value="HATPase_c"/>
    <property type="match status" value="1"/>
</dbReference>
<evidence type="ECO:0000313" key="18">
    <source>
        <dbReference type="Proteomes" id="UP000076079"/>
    </source>
</evidence>
<dbReference type="PANTHER" id="PTHR42878:SF7">
    <property type="entry name" value="SENSOR HISTIDINE KINASE GLRK"/>
    <property type="match status" value="1"/>
</dbReference>
<dbReference type="PRINTS" id="PR00344">
    <property type="entry name" value="BCTRLSENSOR"/>
</dbReference>
<dbReference type="GO" id="GO:0000156">
    <property type="term" value="F:phosphorelay response regulator activity"/>
    <property type="evidence" value="ECO:0007669"/>
    <property type="project" value="TreeGrafter"/>
</dbReference>
<evidence type="ECO:0000256" key="6">
    <source>
        <dbReference type="ARBA" id="ARBA00022692"/>
    </source>
</evidence>
<dbReference type="PROSITE" id="PS50885">
    <property type="entry name" value="HAMP"/>
    <property type="match status" value="1"/>
</dbReference>
<dbReference type="GO" id="GO:0016020">
    <property type="term" value="C:membrane"/>
    <property type="evidence" value="ECO:0007669"/>
    <property type="project" value="UniProtKB-SubCell"/>
</dbReference>
<keyword evidence="18" id="KW-1185">Reference proteome</keyword>
<keyword evidence="4" id="KW-0597">Phosphoprotein</keyword>
<dbReference type="GO" id="GO:0030295">
    <property type="term" value="F:protein kinase activator activity"/>
    <property type="evidence" value="ECO:0007669"/>
    <property type="project" value="TreeGrafter"/>
</dbReference>
<keyword evidence="8" id="KW-0418">Kinase</keyword>
<evidence type="ECO:0000256" key="8">
    <source>
        <dbReference type="ARBA" id="ARBA00022777"/>
    </source>
</evidence>
<dbReference type="SUPFAM" id="SSF55874">
    <property type="entry name" value="ATPase domain of HSP90 chaperone/DNA topoisomerase II/histidine kinase"/>
    <property type="match status" value="1"/>
</dbReference>
<dbReference type="EC" id="2.7.13.3" evidence="3"/>
<dbReference type="InterPro" id="IPR036890">
    <property type="entry name" value="HATPase_C_sf"/>
</dbReference>
<gene>
    <name evidence="17" type="primary">srrB_2</name>
    <name evidence="17" type="ORF">LuPra_00752</name>
</gene>
<dbReference type="Gene3D" id="3.30.450.20">
    <property type="entry name" value="PAS domain"/>
    <property type="match status" value="1"/>
</dbReference>
<dbReference type="STRING" id="1855912.LuPra_00752"/>
<keyword evidence="14" id="KW-0732">Signal</keyword>
<evidence type="ECO:0000256" key="9">
    <source>
        <dbReference type="ARBA" id="ARBA00022840"/>
    </source>
</evidence>
<keyword evidence="12 13" id="KW-0472">Membrane</keyword>
<dbReference type="InterPro" id="IPR003594">
    <property type="entry name" value="HATPase_dom"/>
</dbReference>
<reference evidence="18" key="2">
    <citation type="submission" date="2016-04" db="EMBL/GenBank/DDBJ databases">
        <title>First Complete Genome Sequence of a Subdivision 6 Acidobacterium.</title>
        <authorList>
            <person name="Huang S."/>
            <person name="Vieira S."/>
            <person name="Bunk B."/>
            <person name="Riedel T."/>
            <person name="Sproeer C."/>
            <person name="Overmann J."/>
        </authorList>
    </citation>
    <scope>NUCLEOTIDE SEQUENCE [LARGE SCALE GENOMIC DNA]</scope>
    <source>
        <strain evidence="18">DSM 100886 HEG_-6_39</strain>
    </source>
</reference>
<dbReference type="InterPro" id="IPR000014">
    <property type="entry name" value="PAS"/>
</dbReference>
<keyword evidence="10 13" id="KW-1133">Transmembrane helix</keyword>
<evidence type="ECO:0000256" key="3">
    <source>
        <dbReference type="ARBA" id="ARBA00012438"/>
    </source>
</evidence>
<keyword evidence="9" id="KW-0067">ATP-binding</keyword>
<evidence type="ECO:0000256" key="13">
    <source>
        <dbReference type="SAM" id="Phobius"/>
    </source>
</evidence>
<comment type="subcellular location">
    <subcellularLocation>
        <location evidence="2">Membrane</location>
        <topology evidence="2">Multi-pass membrane protein</topology>
    </subcellularLocation>
</comment>
<dbReference type="CDD" id="cd00075">
    <property type="entry name" value="HATPase"/>
    <property type="match status" value="1"/>
</dbReference>
<dbReference type="Pfam" id="PF02518">
    <property type="entry name" value="HATPase_c"/>
    <property type="match status" value="1"/>
</dbReference>
<reference evidence="17 18" key="1">
    <citation type="journal article" date="2016" name="Genome Announc.">
        <title>First Complete Genome Sequence of a Subdivision 6 Acidobacterium Strain.</title>
        <authorList>
            <person name="Huang S."/>
            <person name="Vieira S."/>
            <person name="Bunk B."/>
            <person name="Riedel T."/>
            <person name="Sproer C."/>
            <person name="Overmann J."/>
        </authorList>
    </citation>
    <scope>NUCLEOTIDE SEQUENCE [LARGE SCALE GENOMIC DNA]</scope>
    <source>
        <strain evidence="18">DSM 100886 HEG_-6_39</strain>
    </source>
</reference>
<dbReference type="GO" id="GO:0005524">
    <property type="term" value="F:ATP binding"/>
    <property type="evidence" value="ECO:0007669"/>
    <property type="project" value="UniProtKB-KW"/>
</dbReference>
<dbReference type="InterPro" id="IPR003660">
    <property type="entry name" value="HAMP_dom"/>
</dbReference>
<dbReference type="PROSITE" id="PS50109">
    <property type="entry name" value="HIS_KIN"/>
    <property type="match status" value="1"/>
</dbReference>
<evidence type="ECO:0000256" key="7">
    <source>
        <dbReference type="ARBA" id="ARBA00022741"/>
    </source>
</evidence>
<dbReference type="EMBL" id="CP015136">
    <property type="protein sequence ID" value="AMY07579.1"/>
    <property type="molecule type" value="Genomic_DNA"/>
</dbReference>
<comment type="catalytic activity">
    <reaction evidence="1">
        <text>ATP + protein L-histidine = ADP + protein N-phospho-L-histidine.</text>
        <dbReference type="EC" id="2.7.13.3"/>
    </reaction>
</comment>
<feature type="chain" id="PRO_5007511397" description="histidine kinase" evidence="14">
    <location>
        <begin position="22"/>
        <end position="438"/>
    </location>
</feature>
<dbReference type="InterPro" id="IPR005467">
    <property type="entry name" value="His_kinase_dom"/>
</dbReference>
<evidence type="ECO:0000256" key="1">
    <source>
        <dbReference type="ARBA" id="ARBA00000085"/>
    </source>
</evidence>
<evidence type="ECO:0000256" key="10">
    <source>
        <dbReference type="ARBA" id="ARBA00022989"/>
    </source>
</evidence>
<sequence precursor="true">MFRLQTRVLLANVACACAATATGAVLLRGGAPAWLAVASALAVALVVGLAAARIATSPARQALRALHDGVTGFAESDFATRLASPSPDEVGDLVSVFNRMGAILREERAELIQRELLLDTLLQGAPMAILLLDQRQRIVFANAACRRVFHGATRLNGRLLAELVELAPAALQGPLRRGEDSLVTWDQDGQEESYRILVRAFHLNTVSHRLVVIERITHELSRQETATWKKAIRVMSHELNNSLAPVSSLAHSAKVAASRPDAAARLPALLDTIAERVAHVTSFLEGYARFARLPVPRPETVALAPFLSGVSQLFPYTLDTPVGEAAGWFDAAQVQQVLINLLKNAEESGSVPEEIRMLVDARHDGVLLTVLDRGTGMDEDTMRKALLPFHSFKRAGSGLGLSLCSEIVEAHGGRLHLARRQAGGMAVSVWLPNQATRT</sequence>
<keyword evidence="6 13" id="KW-0812">Transmembrane</keyword>
<feature type="domain" description="Histidine kinase" evidence="15">
    <location>
        <begin position="234"/>
        <end position="435"/>
    </location>
</feature>
<dbReference type="OrthoDB" id="9781208at2"/>
<evidence type="ECO:0000256" key="5">
    <source>
        <dbReference type="ARBA" id="ARBA00022679"/>
    </source>
</evidence>
<dbReference type="InterPro" id="IPR004358">
    <property type="entry name" value="Sig_transdc_His_kin-like_C"/>
</dbReference>
<evidence type="ECO:0000256" key="2">
    <source>
        <dbReference type="ARBA" id="ARBA00004141"/>
    </source>
</evidence>